<dbReference type="EMBL" id="JRRF01000023">
    <property type="protein sequence ID" value="KII01999.1"/>
    <property type="molecule type" value="Genomic_DNA"/>
</dbReference>
<evidence type="ECO:0000313" key="1">
    <source>
        <dbReference type="EMBL" id="KII01999.1"/>
    </source>
</evidence>
<dbReference type="Proteomes" id="UP000031820">
    <property type="component" value="Unassembled WGS sequence"/>
</dbReference>
<comment type="caution">
    <text evidence="1">The sequence shown here is derived from an EMBL/GenBank/DDBJ whole genome shotgun (WGS) entry which is preliminary data.</text>
</comment>
<evidence type="ECO:0000313" key="2">
    <source>
        <dbReference type="Proteomes" id="UP000031820"/>
    </source>
</evidence>
<proteinExistence type="predicted"/>
<reference evidence="1 2" key="1">
    <citation type="submission" date="2014-10" db="EMBL/GenBank/DDBJ databases">
        <title>Plasmid movement, recombination, and chromosomal integration amongst multidrug resistant commensal Escherichia coli clones within a single commercial turkey flock.</title>
        <authorList>
            <person name="Lang K."/>
            <person name="Dorn K."/>
            <person name="Danzeisen J."/>
            <person name="Johnson T."/>
        </authorList>
    </citation>
    <scope>NUCLEOTIDE SEQUENCE [LARGE SCALE GENOMIC DNA]</scope>
    <source>
        <strain evidence="1 2">UMNturkey9</strain>
    </source>
</reference>
<dbReference type="AlphaFoldDB" id="A0AAW3FTY5"/>
<organism evidence="1 2">
    <name type="scientific">Klebsiella pneumoniae</name>
    <dbReference type="NCBI Taxonomy" id="573"/>
    <lineage>
        <taxon>Bacteria</taxon>
        <taxon>Pseudomonadati</taxon>
        <taxon>Pseudomonadota</taxon>
        <taxon>Gammaproteobacteria</taxon>
        <taxon>Enterobacterales</taxon>
        <taxon>Enterobacteriaceae</taxon>
        <taxon>Klebsiella/Raoultella group</taxon>
        <taxon>Klebsiella</taxon>
        <taxon>Klebsiella pneumoniae complex</taxon>
    </lineage>
</organism>
<protein>
    <recommendedName>
        <fullName evidence="3">Secreted protein</fullName>
    </recommendedName>
</protein>
<gene>
    <name evidence="1" type="ORF">LS45_24635</name>
</gene>
<name>A0AAW3FTY5_KLEPN</name>
<evidence type="ECO:0008006" key="3">
    <source>
        <dbReference type="Google" id="ProtNLM"/>
    </source>
</evidence>
<sequence length="87" mass="10238">MQLSLTFFLFFTDGTFFLTTIFNDSRELFQHIFQRCQICFTSMCAKCTNIVQCLESFTHSMLSGVLKLVFRRLIDMVLLNIQQHISQ</sequence>
<accession>A0AAW3FTY5</accession>